<name>A0A8J4QXS8_9ROSI</name>
<feature type="transmembrane region" description="Helical" evidence="1">
    <location>
        <begin position="290"/>
        <end position="312"/>
    </location>
</feature>
<evidence type="ECO:0000256" key="1">
    <source>
        <dbReference type="SAM" id="Phobius"/>
    </source>
</evidence>
<accession>A0A8J4QXS8</accession>
<dbReference type="AlphaFoldDB" id="A0A8J4QXS8"/>
<comment type="caution">
    <text evidence="3">The sequence shown here is derived from an EMBL/GenBank/DDBJ whole genome shotgun (WGS) entry which is preliminary data.</text>
</comment>
<dbReference type="Proteomes" id="UP000737018">
    <property type="component" value="Unassembled WGS sequence"/>
</dbReference>
<dbReference type="OrthoDB" id="1689146at2759"/>
<sequence length="680" mass="78275">MSTKIFSENAIVIWNKWEVRVLVLFSLFLQIVLIIFGNRRKYKAKNWLRICLWVAFLSADWIATVALGVLSHREAVKKTQSANPVIMVIWAPFLLVHLGGPDTITAYALEDNELWPRRLLELVVQFFVTLYVLIKSWSSAPVNFLAIPILIAGIVKFGERIWVLRSASNDEFRDSMLPQPDPGPNYAKFMDGYSAKKAEGFKISVGTITDTYTVVKRNNFPDALHEASYFFRIFKRLFADLILSFQDRENSRSFFLHTEMSYKKAFEVIEIELGFMYDLLHTKASLIHSLLGSICRFVSLSCTISTFIAFLIVDKTDYTKPDKIITLLLLVGAIVLEIYAVIVLLSSDWTMLWLSKQKKPLVDLISKANSFFQSCFGLCFLLPRNKRWSNSMAQYNLMSHCIKLKSIKGSQTKKYINKMLEKYWYKNLEPAPEGLKKIIVEQLKNASSISDIRVSKQLFAYTGDDDEAKKCILNLAQSMEVDFDETILRWHIATDLCHYNDLDNDSETIKNLICKSKLLSNYLVYLLVMCPYMLPSGIGQIRFQDTCAEAIEFIEEREYISDENKACEVLLKVNTEIPPSQIKGDRSKSVLFDACILAQSLQFLETQNNQSTEQKWERISQVWVEMLSYAASQCRWNYHARQLRQGGELLTHVWLLMAHLGITEHFQISQGHLRAKLVLT</sequence>
<keyword evidence="4" id="KW-1185">Reference proteome</keyword>
<feature type="transmembrane region" description="Helical" evidence="1">
    <location>
        <begin position="324"/>
        <end position="346"/>
    </location>
</feature>
<organism evidence="3 4">
    <name type="scientific">Castanea mollissima</name>
    <name type="common">Chinese chestnut</name>
    <dbReference type="NCBI Taxonomy" id="60419"/>
    <lineage>
        <taxon>Eukaryota</taxon>
        <taxon>Viridiplantae</taxon>
        <taxon>Streptophyta</taxon>
        <taxon>Embryophyta</taxon>
        <taxon>Tracheophyta</taxon>
        <taxon>Spermatophyta</taxon>
        <taxon>Magnoliopsida</taxon>
        <taxon>eudicotyledons</taxon>
        <taxon>Gunneridae</taxon>
        <taxon>Pentapetalae</taxon>
        <taxon>rosids</taxon>
        <taxon>fabids</taxon>
        <taxon>Fagales</taxon>
        <taxon>Fagaceae</taxon>
        <taxon>Castanea</taxon>
    </lineage>
</organism>
<gene>
    <name evidence="3" type="ORF">CMV_013584</name>
</gene>
<feature type="domain" description="DUF4220" evidence="2">
    <location>
        <begin position="53"/>
        <end position="399"/>
    </location>
</feature>
<keyword evidence="1" id="KW-1133">Transmembrane helix</keyword>
<dbReference type="Pfam" id="PF04578">
    <property type="entry name" value="DUF594"/>
    <property type="match status" value="1"/>
</dbReference>
<keyword evidence="1" id="KW-0472">Membrane</keyword>
<dbReference type="Pfam" id="PF13968">
    <property type="entry name" value="DUF4220"/>
    <property type="match status" value="1"/>
</dbReference>
<evidence type="ECO:0000259" key="2">
    <source>
        <dbReference type="Pfam" id="PF13968"/>
    </source>
</evidence>
<feature type="transmembrane region" description="Helical" evidence="1">
    <location>
        <begin position="20"/>
        <end position="38"/>
    </location>
</feature>
<reference evidence="3" key="1">
    <citation type="submission" date="2020-03" db="EMBL/GenBank/DDBJ databases">
        <title>Castanea mollissima Vanexum genome sequencing.</title>
        <authorList>
            <person name="Staton M."/>
        </authorList>
    </citation>
    <scope>NUCLEOTIDE SEQUENCE</scope>
    <source>
        <tissue evidence="3">Leaf</tissue>
    </source>
</reference>
<evidence type="ECO:0000313" key="3">
    <source>
        <dbReference type="EMBL" id="KAF3961836.1"/>
    </source>
</evidence>
<evidence type="ECO:0000313" key="4">
    <source>
        <dbReference type="Proteomes" id="UP000737018"/>
    </source>
</evidence>
<protein>
    <recommendedName>
        <fullName evidence="2">DUF4220 domain-containing protein</fullName>
    </recommendedName>
</protein>
<feature type="transmembrane region" description="Helical" evidence="1">
    <location>
        <begin position="518"/>
        <end position="534"/>
    </location>
</feature>
<feature type="transmembrane region" description="Helical" evidence="1">
    <location>
        <begin position="50"/>
        <end position="70"/>
    </location>
</feature>
<proteinExistence type="predicted"/>
<dbReference type="InterPro" id="IPR025315">
    <property type="entry name" value="DUF4220"/>
</dbReference>
<dbReference type="PANTHER" id="PTHR31325">
    <property type="entry name" value="OS01G0798800 PROTEIN-RELATED"/>
    <property type="match status" value="1"/>
</dbReference>
<keyword evidence="1" id="KW-0812">Transmembrane</keyword>
<dbReference type="InterPro" id="IPR007658">
    <property type="entry name" value="DUF594"/>
</dbReference>
<dbReference type="EMBL" id="JRKL02001825">
    <property type="protein sequence ID" value="KAF3961836.1"/>
    <property type="molecule type" value="Genomic_DNA"/>
</dbReference>
<feature type="transmembrane region" description="Helical" evidence="1">
    <location>
        <begin position="82"/>
        <end position="99"/>
    </location>
</feature>